<evidence type="ECO:0000256" key="1">
    <source>
        <dbReference type="SAM" id="Coils"/>
    </source>
</evidence>
<protein>
    <recommendedName>
        <fullName evidence="3">At4g15545-like C-terminal domain-containing protein</fullName>
    </recommendedName>
</protein>
<dbReference type="SUPFAM" id="SSF90257">
    <property type="entry name" value="Myosin rod fragments"/>
    <property type="match status" value="1"/>
</dbReference>
<evidence type="ECO:0000313" key="4">
    <source>
        <dbReference type="EMBL" id="TYG78477.1"/>
    </source>
</evidence>
<evidence type="ECO:0000256" key="2">
    <source>
        <dbReference type="SAM" id="MobiDB-lite"/>
    </source>
</evidence>
<dbReference type="PANTHER" id="PTHR47383:SF3">
    <property type="entry name" value="WAT1-RELATED PROTEIN"/>
    <property type="match status" value="1"/>
</dbReference>
<keyword evidence="5" id="KW-1185">Reference proteome</keyword>
<feature type="region of interest" description="Disordered" evidence="2">
    <location>
        <begin position="130"/>
        <end position="152"/>
    </location>
</feature>
<dbReference type="EMBL" id="CM017702">
    <property type="protein sequence ID" value="TYG78477.1"/>
    <property type="molecule type" value="Genomic_DNA"/>
</dbReference>
<dbReference type="InterPro" id="IPR058935">
    <property type="entry name" value="At4g15545-like_C"/>
</dbReference>
<proteinExistence type="predicted"/>
<reference evidence="4 5" key="1">
    <citation type="submission" date="2019-06" db="EMBL/GenBank/DDBJ databases">
        <title>WGS assembly of Gossypium darwinii.</title>
        <authorList>
            <person name="Chen Z.J."/>
            <person name="Sreedasyam A."/>
            <person name="Ando A."/>
            <person name="Song Q."/>
            <person name="De L."/>
            <person name="Hulse-Kemp A."/>
            <person name="Ding M."/>
            <person name="Ye W."/>
            <person name="Kirkbride R."/>
            <person name="Jenkins J."/>
            <person name="Plott C."/>
            <person name="Lovell J."/>
            <person name="Lin Y.-M."/>
            <person name="Vaughn R."/>
            <person name="Liu B."/>
            <person name="Li W."/>
            <person name="Simpson S."/>
            <person name="Scheffler B."/>
            <person name="Saski C."/>
            <person name="Grover C."/>
            <person name="Hu G."/>
            <person name="Conover J."/>
            <person name="Carlson J."/>
            <person name="Shu S."/>
            <person name="Boston L."/>
            <person name="Williams M."/>
            <person name="Peterson D."/>
            <person name="Mcgee K."/>
            <person name="Jones D."/>
            <person name="Wendel J."/>
            <person name="Stelly D."/>
            <person name="Grimwood J."/>
            <person name="Schmutz J."/>
        </authorList>
    </citation>
    <scope>NUCLEOTIDE SEQUENCE [LARGE SCALE GENOMIC DNA]</scope>
    <source>
        <strain evidence="4">1808015.09</strain>
    </source>
</reference>
<organism evidence="4 5">
    <name type="scientific">Gossypium darwinii</name>
    <name type="common">Darwin's cotton</name>
    <name type="synonym">Gossypium barbadense var. darwinii</name>
    <dbReference type="NCBI Taxonomy" id="34276"/>
    <lineage>
        <taxon>Eukaryota</taxon>
        <taxon>Viridiplantae</taxon>
        <taxon>Streptophyta</taxon>
        <taxon>Embryophyta</taxon>
        <taxon>Tracheophyta</taxon>
        <taxon>Spermatophyta</taxon>
        <taxon>Magnoliopsida</taxon>
        <taxon>eudicotyledons</taxon>
        <taxon>Gunneridae</taxon>
        <taxon>Pentapetalae</taxon>
        <taxon>rosids</taxon>
        <taxon>malvids</taxon>
        <taxon>Malvales</taxon>
        <taxon>Malvaceae</taxon>
        <taxon>Malvoideae</taxon>
        <taxon>Gossypium</taxon>
    </lineage>
</organism>
<dbReference type="Pfam" id="PF25972">
    <property type="entry name" value="At4g15545_C"/>
    <property type="match status" value="1"/>
</dbReference>
<dbReference type="PANTHER" id="PTHR47383">
    <property type="entry name" value="OS03G0659800 PROTEIN"/>
    <property type="match status" value="1"/>
</dbReference>
<evidence type="ECO:0000259" key="3">
    <source>
        <dbReference type="Pfam" id="PF25972"/>
    </source>
</evidence>
<accession>A0A5D2D9P8</accession>
<feature type="domain" description="At4g15545-like C-terminal" evidence="3">
    <location>
        <begin position="185"/>
        <end position="250"/>
    </location>
</feature>
<dbReference type="Proteomes" id="UP000323506">
    <property type="component" value="Chromosome D02"/>
</dbReference>
<gene>
    <name evidence="4" type="ORF">ES288_D02G062000v1</name>
</gene>
<dbReference type="InterPro" id="IPR058936">
    <property type="entry name" value="At4g15545-like"/>
</dbReference>
<sequence>MLAEESDGSTSTFDLPDEILRVLPSDPFQQLDVARKLTSIALSARISLLETETSSLQSKLAEKDQQIADLYAQIEALDASLSQTSDKLAKADEEKGSLLKDNASLTSTLKKLQRDVSKLEVFRKTLMQSLQEDEESSAGGPRIVAKPTPSDDDVTFPSGSSFICSQYSSTGNSFAEDHEADGRTRVDGKELFRQARSRLSYEQFGAFLTNVKDLNSQKQTKEETLRKANEIFGPDNRDLYAIFEGLINRNLH</sequence>
<dbReference type="AlphaFoldDB" id="A0A5D2D9P8"/>
<feature type="coiled-coil region" evidence="1">
    <location>
        <begin position="60"/>
        <end position="94"/>
    </location>
</feature>
<name>A0A5D2D9P8_GOSDA</name>
<keyword evidence="1" id="KW-0175">Coiled coil</keyword>
<evidence type="ECO:0000313" key="5">
    <source>
        <dbReference type="Proteomes" id="UP000323506"/>
    </source>
</evidence>